<dbReference type="RefSeq" id="WP_345401353.1">
    <property type="nucleotide sequence ID" value="NZ_BAABLA010000105.1"/>
</dbReference>
<keyword evidence="2" id="KW-0812">Transmembrane</keyword>
<accession>A0ABW2BVD5</accession>
<organism evidence="4 5">
    <name type="scientific">Haloechinothrix salitolerans</name>
    <dbReference type="NCBI Taxonomy" id="926830"/>
    <lineage>
        <taxon>Bacteria</taxon>
        <taxon>Bacillati</taxon>
        <taxon>Actinomycetota</taxon>
        <taxon>Actinomycetes</taxon>
        <taxon>Pseudonocardiales</taxon>
        <taxon>Pseudonocardiaceae</taxon>
        <taxon>Haloechinothrix</taxon>
    </lineage>
</organism>
<name>A0ABW2BVD5_9PSEU</name>
<evidence type="ECO:0000259" key="3">
    <source>
        <dbReference type="Pfam" id="PF11611"/>
    </source>
</evidence>
<dbReference type="Gene3D" id="2.60.40.1240">
    <property type="match status" value="1"/>
</dbReference>
<evidence type="ECO:0000256" key="1">
    <source>
        <dbReference type="ARBA" id="ARBA00022729"/>
    </source>
</evidence>
<proteinExistence type="predicted"/>
<comment type="caution">
    <text evidence="4">The sequence shown here is derived from an EMBL/GenBank/DDBJ whole genome shotgun (WGS) entry which is preliminary data.</text>
</comment>
<reference evidence="5" key="1">
    <citation type="journal article" date="2019" name="Int. J. Syst. Evol. Microbiol.">
        <title>The Global Catalogue of Microorganisms (GCM) 10K type strain sequencing project: providing services to taxonomists for standard genome sequencing and annotation.</title>
        <authorList>
            <consortium name="The Broad Institute Genomics Platform"/>
            <consortium name="The Broad Institute Genome Sequencing Center for Infectious Disease"/>
            <person name="Wu L."/>
            <person name="Ma J."/>
        </authorList>
    </citation>
    <scope>NUCLEOTIDE SEQUENCE [LARGE SCALE GENOMIC DNA]</scope>
    <source>
        <strain evidence="5">KCTC 32255</strain>
    </source>
</reference>
<gene>
    <name evidence="4" type="ORF">ACFQGD_07645</name>
</gene>
<dbReference type="Proteomes" id="UP001596337">
    <property type="component" value="Unassembled WGS sequence"/>
</dbReference>
<evidence type="ECO:0000313" key="5">
    <source>
        <dbReference type="Proteomes" id="UP001596337"/>
    </source>
</evidence>
<keyword evidence="2" id="KW-0472">Membrane</keyword>
<keyword evidence="2" id="KW-1133">Transmembrane helix</keyword>
<dbReference type="EMBL" id="JBHSXX010000001">
    <property type="protein sequence ID" value="MFC6867016.1"/>
    <property type="molecule type" value="Genomic_DNA"/>
</dbReference>
<sequence length="232" mass="24389">MPPLPAEQEPPLTADRRRPLWGVASVAIGWLSVVWALAGATLILTLPLALTAIGCGVRARTHPRRYRAAGLRSPSTVGMTLGVLALLSGLLTDTDSPEPTNASSDAASGQTILGEPVRMGGMRVTVTDVSAAPEKLQPTSGQYWIVRYRLSNRTSSTGAFDKTAQLVYADSGQRYAASTQGTLELTDATMLHTLEPGDTSRSKIVFALPEAATVAKLGLVSSIGSEHVVEVP</sequence>
<evidence type="ECO:0000256" key="2">
    <source>
        <dbReference type="SAM" id="Phobius"/>
    </source>
</evidence>
<dbReference type="InterPro" id="IPR029050">
    <property type="entry name" value="Immunoprotect_excell_Ig-like"/>
</dbReference>
<feature type="domain" description="DUF4352" evidence="3">
    <location>
        <begin position="113"/>
        <end position="225"/>
    </location>
</feature>
<keyword evidence="5" id="KW-1185">Reference proteome</keyword>
<keyword evidence="1" id="KW-0732">Signal</keyword>
<dbReference type="Pfam" id="PF11611">
    <property type="entry name" value="DUF4352"/>
    <property type="match status" value="1"/>
</dbReference>
<feature type="transmembrane region" description="Helical" evidence="2">
    <location>
        <begin position="20"/>
        <end position="50"/>
    </location>
</feature>
<dbReference type="InterPro" id="IPR029051">
    <property type="entry name" value="DUF4352"/>
</dbReference>
<evidence type="ECO:0000313" key="4">
    <source>
        <dbReference type="EMBL" id="MFC6867016.1"/>
    </source>
</evidence>
<protein>
    <submittedName>
        <fullName evidence="4">DUF4352 domain-containing protein</fullName>
    </submittedName>
</protein>